<evidence type="ECO:0000256" key="3">
    <source>
        <dbReference type="PIRSR" id="PIRSR005639-2"/>
    </source>
</evidence>
<protein>
    <submittedName>
        <fullName evidence="4">Pyridoxal 5'-phosphate synthase glutaminase subunit PdxT</fullName>
    </submittedName>
</protein>
<feature type="binding site" evidence="3">
    <location>
        <position position="103"/>
    </location>
    <ligand>
        <name>L-glutamine</name>
        <dbReference type="ChEBI" id="CHEBI:58359"/>
    </ligand>
</feature>
<dbReference type="NCBIfam" id="TIGR03800">
    <property type="entry name" value="PLP_synth_Pdx2"/>
    <property type="match status" value="1"/>
</dbReference>
<name>A0A5D0MHE8_9BACT</name>
<keyword evidence="1" id="KW-0315">Glutamine amidotransferase</keyword>
<dbReference type="PROSITE" id="PS51273">
    <property type="entry name" value="GATASE_TYPE_1"/>
    <property type="match status" value="1"/>
</dbReference>
<dbReference type="Proteomes" id="UP000324143">
    <property type="component" value="Unassembled WGS sequence"/>
</dbReference>
<dbReference type="AlphaFoldDB" id="A0A5D0MHE8"/>
<dbReference type="InterPro" id="IPR029062">
    <property type="entry name" value="Class_I_gatase-like"/>
</dbReference>
<dbReference type="Pfam" id="PF01174">
    <property type="entry name" value="SNO"/>
    <property type="match status" value="1"/>
</dbReference>
<dbReference type="PANTHER" id="PTHR31559">
    <property type="entry name" value="PYRIDOXAL 5'-PHOSPHATE SYNTHASE SUBUNIT SNO"/>
    <property type="match status" value="1"/>
</dbReference>
<reference evidence="4" key="1">
    <citation type="submission" date="2019-08" db="EMBL/GenBank/DDBJ databases">
        <title>Genomic characterization of a novel candidate phylum (ARYD3) from a high temperature, high salinity tertiary oil reservoir in north central Oklahoma, USA.</title>
        <authorList>
            <person name="Youssef N.H."/>
            <person name="Yadav A."/>
            <person name="Elshahed M.S."/>
        </authorList>
    </citation>
    <scope>NUCLEOTIDE SEQUENCE [LARGE SCALE GENOMIC DNA]</scope>
    <source>
        <strain evidence="4">ARYD3</strain>
    </source>
</reference>
<accession>A0A5D0MHE8</accession>
<dbReference type="Gene3D" id="3.40.50.880">
    <property type="match status" value="1"/>
</dbReference>
<feature type="active site" description="Charge relay system" evidence="2">
    <location>
        <position position="170"/>
    </location>
</feature>
<dbReference type="InterPro" id="IPR002161">
    <property type="entry name" value="PdxT/SNO"/>
</dbReference>
<proteinExistence type="predicted"/>
<organism evidence="4 5">
    <name type="scientific">Candidatus Mcinerneyibacterium aminivorans</name>
    <dbReference type="NCBI Taxonomy" id="2703815"/>
    <lineage>
        <taxon>Bacteria</taxon>
        <taxon>Candidatus Macinerneyibacteriota</taxon>
        <taxon>Candidatus Mcinerneyibacteria</taxon>
        <taxon>Candidatus Mcinerneyibacteriales</taxon>
        <taxon>Candidatus Mcinerneyibacteriaceae</taxon>
        <taxon>Candidatus Mcinerneyibacterium</taxon>
    </lineage>
</organism>
<dbReference type="GO" id="GO:0008614">
    <property type="term" value="P:pyridoxine metabolic process"/>
    <property type="evidence" value="ECO:0007669"/>
    <property type="project" value="TreeGrafter"/>
</dbReference>
<dbReference type="GO" id="GO:0004359">
    <property type="term" value="F:glutaminase activity"/>
    <property type="evidence" value="ECO:0007669"/>
    <property type="project" value="InterPro"/>
</dbReference>
<gene>
    <name evidence="4" type="primary">pdxT</name>
    <name evidence="4" type="ORF">FXF47_06360</name>
</gene>
<feature type="active site" description="Nucleophile" evidence="2">
    <location>
        <position position="77"/>
    </location>
</feature>
<dbReference type="PANTHER" id="PTHR31559:SF0">
    <property type="entry name" value="PYRIDOXAL 5'-PHOSPHATE SYNTHASE SUBUNIT SNO1-RELATED"/>
    <property type="match status" value="1"/>
</dbReference>
<evidence type="ECO:0000313" key="5">
    <source>
        <dbReference type="Proteomes" id="UP000324143"/>
    </source>
</evidence>
<evidence type="ECO:0000256" key="2">
    <source>
        <dbReference type="PIRSR" id="PIRSR005639-1"/>
    </source>
</evidence>
<feature type="binding site" evidence="3">
    <location>
        <begin position="132"/>
        <end position="133"/>
    </location>
    <ligand>
        <name>L-glutamine</name>
        <dbReference type="ChEBI" id="CHEBI:58359"/>
    </ligand>
</feature>
<dbReference type="GO" id="GO:0042823">
    <property type="term" value="P:pyridoxal phosphate biosynthetic process"/>
    <property type="evidence" value="ECO:0007669"/>
    <property type="project" value="InterPro"/>
</dbReference>
<dbReference type="PROSITE" id="PS51130">
    <property type="entry name" value="PDXT_SNO_2"/>
    <property type="match status" value="1"/>
</dbReference>
<comment type="caution">
    <text evidence="4">The sequence shown here is derived from an EMBL/GenBank/DDBJ whole genome shotgun (WGS) entry which is preliminary data.</text>
</comment>
<dbReference type="GO" id="GO:1903600">
    <property type="term" value="C:glutaminase complex"/>
    <property type="evidence" value="ECO:0007669"/>
    <property type="project" value="TreeGrafter"/>
</dbReference>
<feature type="binding site" evidence="3">
    <location>
        <begin position="46"/>
        <end position="48"/>
    </location>
    <ligand>
        <name>L-glutamine</name>
        <dbReference type="ChEBI" id="CHEBI:58359"/>
    </ligand>
</feature>
<feature type="active site" description="Charge relay system" evidence="2">
    <location>
        <position position="168"/>
    </location>
</feature>
<dbReference type="SUPFAM" id="SSF52317">
    <property type="entry name" value="Class I glutamine amidotransferase-like"/>
    <property type="match status" value="1"/>
</dbReference>
<keyword evidence="5" id="KW-1185">Reference proteome</keyword>
<dbReference type="PIRSF" id="PIRSF005639">
    <property type="entry name" value="Glut_amidoT_SNO"/>
    <property type="match status" value="1"/>
</dbReference>
<sequence>MKVGILGFQGAIEEHEKILSEYGISTIRIKRKDDFQNIDKLIIPGGESTVMRKFLIEYGLKKLFKETAAHIPVWGICAGSIILSKKVDDKFNNLGIIDVNIKRNAYGRQINSSIKNIDISKLGISNYRGVFIRAPKIIGFKDDIISLGMYEDEHVFLQKDNIMLTTFHPELTDDRRIYNHFLSI</sequence>
<dbReference type="EMBL" id="VSIX01000058">
    <property type="protein sequence ID" value="TYB31043.1"/>
    <property type="molecule type" value="Genomic_DNA"/>
</dbReference>
<evidence type="ECO:0000313" key="4">
    <source>
        <dbReference type="EMBL" id="TYB31043.1"/>
    </source>
</evidence>
<evidence type="ECO:0000256" key="1">
    <source>
        <dbReference type="ARBA" id="ARBA00022962"/>
    </source>
</evidence>
<dbReference type="GO" id="GO:0005829">
    <property type="term" value="C:cytosol"/>
    <property type="evidence" value="ECO:0007669"/>
    <property type="project" value="TreeGrafter"/>
</dbReference>